<feature type="signal peptide" evidence="6">
    <location>
        <begin position="1"/>
        <end position="21"/>
    </location>
</feature>
<dbReference type="InterPro" id="IPR050581">
    <property type="entry name" value="CRR_secretory_protein"/>
</dbReference>
<dbReference type="PROSITE" id="PS51473">
    <property type="entry name" value="GNK2"/>
    <property type="match status" value="2"/>
</dbReference>
<keyword evidence="9" id="KW-1185">Reference proteome</keyword>
<evidence type="ECO:0000313" key="9">
    <source>
        <dbReference type="Proteomes" id="UP000249390"/>
    </source>
</evidence>
<evidence type="ECO:0000256" key="5">
    <source>
        <dbReference type="ARBA" id="ARBA00038515"/>
    </source>
</evidence>
<evidence type="ECO:0000256" key="6">
    <source>
        <dbReference type="SAM" id="SignalP"/>
    </source>
</evidence>
<organism evidence="8 9">
    <name type="scientific">Cuscuta australis</name>
    <dbReference type="NCBI Taxonomy" id="267555"/>
    <lineage>
        <taxon>Eukaryota</taxon>
        <taxon>Viridiplantae</taxon>
        <taxon>Streptophyta</taxon>
        <taxon>Embryophyta</taxon>
        <taxon>Tracheophyta</taxon>
        <taxon>Spermatophyta</taxon>
        <taxon>Magnoliopsida</taxon>
        <taxon>eudicotyledons</taxon>
        <taxon>Gunneridae</taxon>
        <taxon>Pentapetalae</taxon>
        <taxon>asterids</taxon>
        <taxon>lamiids</taxon>
        <taxon>Solanales</taxon>
        <taxon>Convolvulaceae</taxon>
        <taxon>Cuscuteae</taxon>
        <taxon>Cuscuta</taxon>
        <taxon>Cuscuta subgen. Grammica</taxon>
        <taxon>Cuscuta sect. Cleistogrammica</taxon>
    </lineage>
</organism>
<accession>A0A328DCZ0</accession>
<reference evidence="8 9" key="1">
    <citation type="submission" date="2018-06" db="EMBL/GenBank/DDBJ databases">
        <title>The Genome of Cuscuta australis (Dodder) Provides Insight into the Evolution of Plant Parasitism.</title>
        <authorList>
            <person name="Liu H."/>
        </authorList>
    </citation>
    <scope>NUCLEOTIDE SEQUENCE [LARGE SCALE GENOMIC DNA]</scope>
    <source>
        <strain evidence="9">cv. Yunnan</strain>
        <tissue evidence="8">Vines</tissue>
    </source>
</reference>
<sequence>MAILSHLLLLLLTLSTTGFYAVEPAEDYTGLYCNPNSQNPDNQTSSNTAKVLSVLVPAASRDGFATASSGESKSRVYGLAQCRGDVSSEDCSSCIRQASLDIRTCCPDRVDARIWYEYCFMRYDTEDFIGVVDAGIGTLYANVENVTEPEKFKKALGKLEEDVGKQATVPENKGLGKGKTQLSEFVTLYGLVQCTRDLSPVNCAQCLAIAVEKNFAAGGFCNNKKGCRVLYSSCYVRYELYPFYFPLDRTGINNTAVAGGAESRNNYFSTSVNYKA</sequence>
<evidence type="ECO:0000313" key="8">
    <source>
        <dbReference type="EMBL" id="RAL43394.1"/>
    </source>
</evidence>
<dbReference type="PANTHER" id="PTHR32411:SF55">
    <property type="entry name" value="CYSTEINE-RICH REPEAT SECRETORY PROTEIN 55"/>
    <property type="match status" value="1"/>
</dbReference>
<evidence type="ECO:0000256" key="3">
    <source>
        <dbReference type="ARBA" id="ARBA00022729"/>
    </source>
</evidence>
<evidence type="ECO:0000256" key="2">
    <source>
        <dbReference type="ARBA" id="ARBA00022525"/>
    </source>
</evidence>
<dbReference type="EMBL" id="NQVE01000156">
    <property type="protein sequence ID" value="RAL43394.1"/>
    <property type="molecule type" value="Genomic_DNA"/>
</dbReference>
<feature type="chain" id="PRO_5016341094" description="Gnk2-homologous domain-containing protein" evidence="6">
    <location>
        <begin position="22"/>
        <end position="276"/>
    </location>
</feature>
<dbReference type="Gene3D" id="3.30.430.20">
    <property type="entry name" value="Gnk2 domain, C-X8-C-X2-C motif"/>
    <property type="match status" value="2"/>
</dbReference>
<dbReference type="InterPro" id="IPR002902">
    <property type="entry name" value="GNK2"/>
</dbReference>
<protein>
    <recommendedName>
        <fullName evidence="7">Gnk2-homologous domain-containing protein</fullName>
    </recommendedName>
</protein>
<keyword evidence="3 6" id="KW-0732">Signal</keyword>
<comment type="caution">
    <text evidence="8">The sequence shown here is derived from an EMBL/GenBank/DDBJ whole genome shotgun (WGS) entry which is preliminary data.</text>
</comment>
<dbReference type="GO" id="GO:0005576">
    <property type="term" value="C:extracellular region"/>
    <property type="evidence" value="ECO:0007669"/>
    <property type="project" value="UniProtKB-SubCell"/>
</dbReference>
<feature type="domain" description="Gnk2-homologous" evidence="7">
    <location>
        <begin position="134"/>
        <end position="243"/>
    </location>
</feature>
<proteinExistence type="inferred from homology"/>
<dbReference type="AlphaFoldDB" id="A0A328DCZ0"/>
<comment type="similarity">
    <text evidence="5">Belongs to the cysteine-rich repeat secretory protein family.</text>
</comment>
<dbReference type="Proteomes" id="UP000249390">
    <property type="component" value="Unassembled WGS sequence"/>
</dbReference>
<evidence type="ECO:0000259" key="7">
    <source>
        <dbReference type="PROSITE" id="PS51473"/>
    </source>
</evidence>
<gene>
    <name evidence="8" type="ORF">DM860_012535</name>
</gene>
<dbReference type="Pfam" id="PF01657">
    <property type="entry name" value="Stress-antifung"/>
    <property type="match status" value="2"/>
</dbReference>
<evidence type="ECO:0000256" key="1">
    <source>
        <dbReference type="ARBA" id="ARBA00004613"/>
    </source>
</evidence>
<feature type="domain" description="Gnk2-homologous" evidence="7">
    <location>
        <begin position="26"/>
        <end position="128"/>
    </location>
</feature>
<keyword evidence="4" id="KW-0677">Repeat</keyword>
<dbReference type="PANTHER" id="PTHR32411">
    <property type="entry name" value="CYSTEINE-RICH REPEAT SECRETORY PROTEIN 38-RELATED"/>
    <property type="match status" value="1"/>
</dbReference>
<keyword evidence="2" id="KW-0964">Secreted</keyword>
<dbReference type="InterPro" id="IPR038408">
    <property type="entry name" value="GNK2_sf"/>
</dbReference>
<comment type="subcellular location">
    <subcellularLocation>
        <location evidence="1">Secreted</location>
    </subcellularLocation>
</comment>
<dbReference type="CDD" id="cd23509">
    <property type="entry name" value="Gnk2-like"/>
    <property type="match status" value="2"/>
</dbReference>
<evidence type="ECO:0000256" key="4">
    <source>
        <dbReference type="ARBA" id="ARBA00022737"/>
    </source>
</evidence>
<name>A0A328DCZ0_9ASTE</name>